<feature type="domain" description="Glyoxalase-like" evidence="1">
    <location>
        <begin position="4"/>
        <end position="182"/>
    </location>
</feature>
<dbReference type="RefSeq" id="WP_065701238.1">
    <property type="nucleotide sequence ID" value="NZ_CP049206.1"/>
</dbReference>
<sequence>MLKLDHLTVIAPSLIEGVAHVENCLGISVPFGTNHEYMGTHNHRLQLGNSVYLEIVALDLDGKTPHRARWFGLDDQEKVRADWAEGRRLRGWVANTSAIDPVVARHGAILGEKVSLPDDDQTFDFAIPRDGALPLDGVAPSVIDHRGDTAYVALIPDLGARLRSLTLEHPDPASVGTLYRELGVDHPPMIVQGPSIRYRALIDTPSGLRELT</sequence>
<evidence type="ECO:0000259" key="1">
    <source>
        <dbReference type="Pfam" id="PF13468"/>
    </source>
</evidence>
<protein>
    <submittedName>
        <fullName evidence="2">VOC family protein</fullName>
    </submittedName>
</protein>
<gene>
    <name evidence="2" type="ORF">G6M88_13780</name>
</gene>
<dbReference type="KEGG" id="arui:G6M88_13780"/>
<proteinExistence type="predicted"/>
<evidence type="ECO:0000313" key="2">
    <source>
        <dbReference type="EMBL" id="QTG01394.1"/>
    </source>
</evidence>
<organism evidence="2 3">
    <name type="scientific">Agrobacterium rubi</name>
    <dbReference type="NCBI Taxonomy" id="28099"/>
    <lineage>
        <taxon>Bacteria</taxon>
        <taxon>Pseudomonadati</taxon>
        <taxon>Pseudomonadota</taxon>
        <taxon>Alphaproteobacteria</taxon>
        <taxon>Hyphomicrobiales</taxon>
        <taxon>Rhizobiaceae</taxon>
        <taxon>Rhizobium/Agrobacterium group</taxon>
        <taxon>Agrobacterium</taxon>
    </lineage>
</organism>
<dbReference type="Proteomes" id="UP000663912">
    <property type="component" value="Chromosome 1"/>
</dbReference>
<accession>A0AAE7R586</accession>
<reference evidence="2" key="1">
    <citation type="submission" date="2020-02" db="EMBL/GenBank/DDBJ databases">
        <title>Unexpected conservation and global transmission of agrobacterial virulence plasmids.</title>
        <authorList>
            <person name="Weisberg A.J."/>
            <person name="Davis E.W. II"/>
            <person name="Tabima J.R."/>
            <person name="Belcher M.S."/>
            <person name="Miller M."/>
            <person name="Kuo C.-H."/>
            <person name="Loper J.E."/>
            <person name="Grunwald N.J."/>
            <person name="Putnam M.L."/>
            <person name="Chang J.H."/>
        </authorList>
    </citation>
    <scope>NUCLEOTIDE SEQUENCE</scope>
    <source>
        <strain evidence="2">W2/73</strain>
    </source>
</reference>
<dbReference type="AlphaFoldDB" id="A0AAE7R586"/>
<dbReference type="InterPro" id="IPR025870">
    <property type="entry name" value="Glyoxalase-like_dom"/>
</dbReference>
<dbReference type="Gene3D" id="3.10.180.10">
    <property type="entry name" value="2,3-Dihydroxybiphenyl 1,2-Dioxygenase, domain 1"/>
    <property type="match status" value="1"/>
</dbReference>
<dbReference type="EMBL" id="CP049206">
    <property type="protein sequence ID" value="QTG01394.1"/>
    <property type="molecule type" value="Genomic_DNA"/>
</dbReference>
<evidence type="ECO:0000313" key="3">
    <source>
        <dbReference type="Proteomes" id="UP000663912"/>
    </source>
</evidence>
<dbReference type="InterPro" id="IPR029068">
    <property type="entry name" value="Glyas_Bleomycin-R_OHBP_Dase"/>
</dbReference>
<dbReference type="Pfam" id="PF13468">
    <property type="entry name" value="Glyoxalase_3"/>
    <property type="match status" value="1"/>
</dbReference>
<name>A0AAE7R586_9HYPH</name>